<dbReference type="EMBL" id="FNJI01000036">
    <property type="protein sequence ID" value="SDP69766.1"/>
    <property type="molecule type" value="Genomic_DNA"/>
</dbReference>
<sequence length="865" mass="93587">MTQKKFEFILAASAKGFNSINRARQGLQAFNKEVGNGNTLMAQAKAHVAGLVGAYLGFNLLSSTVNIIKEANSASFELESSLEAANREFDKVGSMETWGKTVDSLSEKLRIYSKTDIRSAAAQTIDMTKRLGLSAEQMEIVIARTADLSAGKTTLLGGIERVTAALRGEAEASEYLGLTLNENYVKAWYEASGATQGAWKNLDDLQKAQVRYMVFLEQANSKMGRAAESVKTFAGAYDLVKAKLTDAVTENEKMVDVMKDLAEYLEANANDIGELVSSIAQAAAEAAKWTVENKELVATLGKWAFAIYGVTTAGGILIRFLKGFNAAAAVITGSSLIAWFGKLRGVITGVTLGMGAMAAVTASVAVAFVNAVVQSIKLYDRWKELKKIQKEIEEQTKENAEANKRLADRFAEISKETGVTVTSIKELDDAVKKGLLRFDEVSGDLVKGYQNVAEAAEQSGKKQADSVQKVTDEMLKKYKKYAENVKRLQQELAGMEQSLAERLRAMSRTGMSDLGAWRDRKKEAEKYMKTAQQAAEAGDMKKAVEFSKKAEDAYADLNREVKNGETVAISQQAALKTAMEGVRAAGEQAAEYQRKIIEQEQKAAEALNKSTGGKLLEALKKDAPELASVFDSIKSKVDEMSNSADSYARVVVPEIGKAYELVFDNAEKKGKAAIKTIDIETDKLVKKKREMEINIKLNGPSQSELDRLFGDMKGVVAVAGKAKGGFPGLNPVPWVPGFNTGGGVWAKFQRLANPLIMRGSGMKDDVPAMLKKHEFVQPTESVKLYGVRFMEMVRRGLFPVELARGFATGGTPAGPVSLAGAVSAGGSSVYNLTVNYSGSGSHGDARVLAKTVLSELQKMQRGSSR</sequence>
<proteinExistence type="predicted"/>
<reference evidence="3 4" key="1">
    <citation type="submission" date="2016-10" db="EMBL/GenBank/DDBJ databases">
        <authorList>
            <person name="de Groot N.N."/>
        </authorList>
    </citation>
    <scope>NUCLEOTIDE SEQUENCE [LARGE SCALE GENOMIC DNA]</scope>
    <source>
        <strain evidence="3 4">DSM 12130</strain>
    </source>
</reference>
<dbReference type="STRING" id="91360.SAMN05660330_03722"/>
<keyword evidence="2" id="KW-0812">Transmembrane</keyword>
<evidence type="ECO:0000313" key="4">
    <source>
        <dbReference type="Proteomes" id="UP000199073"/>
    </source>
</evidence>
<evidence type="ECO:0000313" key="3">
    <source>
        <dbReference type="EMBL" id="SDP69766.1"/>
    </source>
</evidence>
<gene>
    <name evidence="3" type="ORF">SAMN05660330_03722</name>
</gene>
<evidence type="ECO:0000256" key="1">
    <source>
        <dbReference type="SAM" id="Coils"/>
    </source>
</evidence>
<dbReference type="RefSeq" id="WP_092225583.1">
    <property type="nucleotide sequence ID" value="NZ_FNJI01000036.1"/>
</dbReference>
<name>A0A1H0UVG3_9BACT</name>
<feature type="transmembrane region" description="Helical" evidence="2">
    <location>
        <begin position="323"/>
        <end position="340"/>
    </location>
</feature>
<feature type="coiled-coil region" evidence="1">
    <location>
        <begin position="471"/>
        <end position="505"/>
    </location>
</feature>
<protein>
    <submittedName>
        <fullName evidence="3">Uncharacterized protein</fullName>
    </submittedName>
</protein>
<accession>A0A1H0UVG3</accession>
<dbReference type="Proteomes" id="UP000199073">
    <property type="component" value="Unassembled WGS sequence"/>
</dbReference>
<feature type="transmembrane region" description="Helical" evidence="2">
    <location>
        <begin position="346"/>
        <end position="373"/>
    </location>
</feature>
<evidence type="ECO:0000256" key="2">
    <source>
        <dbReference type="SAM" id="Phobius"/>
    </source>
</evidence>
<organism evidence="3 4">
    <name type="scientific">Desulforhopalus singaporensis</name>
    <dbReference type="NCBI Taxonomy" id="91360"/>
    <lineage>
        <taxon>Bacteria</taxon>
        <taxon>Pseudomonadati</taxon>
        <taxon>Thermodesulfobacteriota</taxon>
        <taxon>Desulfobulbia</taxon>
        <taxon>Desulfobulbales</taxon>
        <taxon>Desulfocapsaceae</taxon>
        <taxon>Desulforhopalus</taxon>
    </lineage>
</organism>
<feature type="coiled-coil region" evidence="1">
    <location>
        <begin position="582"/>
        <end position="609"/>
    </location>
</feature>
<keyword evidence="1" id="KW-0175">Coiled coil</keyword>
<keyword evidence="2" id="KW-0472">Membrane</keyword>
<feature type="coiled-coil region" evidence="1">
    <location>
        <begin position="383"/>
        <end position="412"/>
    </location>
</feature>
<dbReference type="AlphaFoldDB" id="A0A1H0UVG3"/>
<keyword evidence="4" id="KW-1185">Reference proteome</keyword>
<keyword evidence="2" id="KW-1133">Transmembrane helix</keyword>
<dbReference type="OrthoDB" id="9876941at2"/>